<dbReference type="Pfam" id="PF04191">
    <property type="entry name" value="PEMT"/>
    <property type="match status" value="1"/>
</dbReference>
<dbReference type="Proteomes" id="UP000076128">
    <property type="component" value="Chromosome"/>
</dbReference>
<feature type="transmembrane region" description="Helical" evidence="5">
    <location>
        <begin position="87"/>
        <end position="114"/>
    </location>
</feature>
<evidence type="ECO:0000256" key="2">
    <source>
        <dbReference type="ARBA" id="ARBA00022692"/>
    </source>
</evidence>
<feature type="transmembrane region" description="Helical" evidence="5">
    <location>
        <begin position="43"/>
        <end position="67"/>
    </location>
</feature>
<dbReference type="EMBL" id="CP012661">
    <property type="protein sequence ID" value="AMY69623.1"/>
    <property type="molecule type" value="Genomic_DNA"/>
</dbReference>
<proteinExistence type="predicted"/>
<reference evidence="6 7" key="1">
    <citation type="submission" date="2015-09" db="EMBL/GenBank/DDBJ databases">
        <title>Complete genome sequence of Defluviimonas alba cai42t isolated from an oilfield in Xinjiang.</title>
        <authorList>
            <person name="Geng S."/>
            <person name="Pan X."/>
            <person name="Wu X."/>
        </authorList>
    </citation>
    <scope>NUCLEOTIDE SEQUENCE [LARGE SCALE GENOMIC DNA]</scope>
    <source>
        <strain evidence="7">cai42</strain>
    </source>
</reference>
<dbReference type="GO" id="GO:0012505">
    <property type="term" value="C:endomembrane system"/>
    <property type="evidence" value="ECO:0007669"/>
    <property type="project" value="UniProtKB-SubCell"/>
</dbReference>
<keyword evidence="4 5" id="KW-0472">Membrane</keyword>
<dbReference type="InterPro" id="IPR007318">
    <property type="entry name" value="Phopholipid_MeTrfase"/>
</dbReference>
<dbReference type="Gene3D" id="1.20.120.1630">
    <property type="match status" value="1"/>
</dbReference>
<comment type="subcellular location">
    <subcellularLocation>
        <location evidence="1">Endomembrane system</location>
        <topology evidence="1">Multi-pass membrane protein</topology>
    </subcellularLocation>
</comment>
<evidence type="ECO:0000256" key="5">
    <source>
        <dbReference type="SAM" id="Phobius"/>
    </source>
</evidence>
<evidence type="ECO:0000256" key="4">
    <source>
        <dbReference type="ARBA" id="ARBA00023136"/>
    </source>
</evidence>
<name>A0A161GM69_9RHOB</name>
<dbReference type="STRING" id="1335048.AKL17_2377"/>
<evidence type="ECO:0000256" key="3">
    <source>
        <dbReference type="ARBA" id="ARBA00022989"/>
    </source>
</evidence>
<evidence type="ECO:0008006" key="8">
    <source>
        <dbReference type="Google" id="ProtNLM"/>
    </source>
</evidence>
<gene>
    <name evidence="6" type="ORF">AKL17_2377</name>
</gene>
<protein>
    <recommendedName>
        <fullName evidence="8">Protein-S-isoprenylcysteine O-methyltransferase Ste14</fullName>
    </recommendedName>
</protein>
<organism evidence="6 7">
    <name type="scientific">Frigidibacter mobilis</name>
    <dbReference type="NCBI Taxonomy" id="1335048"/>
    <lineage>
        <taxon>Bacteria</taxon>
        <taxon>Pseudomonadati</taxon>
        <taxon>Pseudomonadota</taxon>
        <taxon>Alphaproteobacteria</taxon>
        <taxon>Rhodobacterales</taxon>
        <taxon>Paracoccaceae</taxon>
        <taxon>Frigidibacter</taxon>
    </lineage>
</organism>
<evidence type="ECO:0000256" key="1">
    <source>
        <dbReference type="ARBA" id="ARBA00004127"/>
    </source>
</evidence>
<feature type="transmembrane region" description="Helical" evidence="5">
    <location>
        <begin position="12"/>
        <end position="31"/>
    </location>
</feature>
<evidence type="ECO:0000313" key="6">
    <source>
        <dbReference type="EMBL" id="AMY69623.1"/>
    </source>
</evidence>
<keyword evidence="3 5" id="KW-1133">Transmembrane helix</keyword>
<keyword evidence="7" id="KW-1185">Reference proteome</keyword>
<dbReference type="OrthoDB" id="9811969at2"/>
<dbReference type="AlphaFoldDB" id="A0A161GM69"/>
<accession>A0A161GM69</accession>
<keyword evidence="2 5" id="KW-0812">Transmembrane</keyword>
<dbReference type="RefSeq" id="WP_066813498.1">
    <property type="nucleotide sequence ID" value="NZ_CP012661.1"/>
</dbReference>
<evidence type="ECO:0000313" key="7">
    <source>
        <dbReference type="Proteomes" id="UP000076128"/>
    </source>
</evidence>
<dbReference type="KEGG" id="daa:AKL17_2377"/>
<sequence>MKALEVLDYPPVWLAGFAALAWALGAVPLRLFGAAGGMVGRGLIAAGALLMLAAAAQMVLARTTLIPHRTPGALVSRGLFRLSRNPIYLADALVLAGVIVLRDAALAVPLLPLFMALIQRRFIFAEEARLAAAFGPDFAAYCARTRRWL</sequence>